<dbReference type="Proteomes" id="UP001219518">
    <property type="component" value="Unassembled WGS sequence"/>
</dbReference>
<name>A0AAE1HES0_9NEOP</name>
<feature type="compositionally biased region" description="Basic and acidic residues" evidence="1">
    <location>
        <begin position="172"/>
        <end position="198"/>
    </location>
</feature>
<protein>
    <submittedName>
        <fullName evidence="3">Halomucin</fullName>
    </submittedName>
</protein>
<accession>A0AAE1HES0</accession>
<dbReference type="EMBL" id="JAHWGI010000985">
    <property type="protein sequence ID" value="KAK3919932.1"/>
    <property type="molecule type" value="Genomic_DNA"/>
</dbReference>
<organism evidence="3 4">
    <name type="scientific">Frankliniella fusca</name>
    <dbReference type="NCBI Taxonomy" id="407009"/>
    <lineage>
        <taxon>Eukaryota</taxon>
        <taxon>Metazoa</taxon>
        <taxon>Ecdysozoa</taxon>
        <taxon>Arthropoda</taxon>
        <taxon>Hexapoda</taxon>
        <taxon>Insecta</taxon>
        <taxon>Pterygota</taxon>
        <taxon>Neoptera</taxon>
        <taxon>Paraneoptera</taxon>
        <taxon>Thysanoptera</taxon>
        <taxon>Terebrantia</taxon>
        <taxon>Thripoidea</taxon>
        <taxon>Thripidae</taxon>
        <taxon>Frankliniella</taxon>
    </lineage>
</organism>
<reference evidence="3" key="1">
    <citation type="submission" date="2021-07" db="EMBL/GenBank/DDBJ databases">
        <authorList>
            <person name="Catto M.A."/>
            <person name="Jacobson A."/>
            <person name="Kennedy G."/>
            <person name="Labadie P."/>
            <person name="Hunt B.G."/>
            <person name="Srinivasan R."/>
        </authorList>
    </citation>
    <scope>NUCLEOTIDE SEQUENCE</scope>
    <source>
        <strain evidence="3">PL_HMW_Pooled</strain>
        <tissue evidence="3">Head</tissue>
    </source>
</reference>
<dbReference type="GO" id="GO:0003677">
    <property type="term" value="F:DNA binding"/>
    <property type="evidence" value="ECO:0007669"/>
    <property type="project" value="InterPro"/>
</dbReference>
<feature type="compositionally biased region" description="Low complexity" evidence="1">
    <location>
        <begin position="83"/>
        <end position="137"/>
    </location>
</feature>
<proteinExistence type="predicted"/>
<feature type="compositionally biased region" description="Polar residues" evidence="1">
    <location>
        <begin position="33"/>
        <end position="58"/>
    </location>
</feature>
<evidence type="ECO:0000259" key="2">
    <source>
        <dbReference type="PROSITE" id="PS51457"/>
    </source>
</evidence>
<dbReference type="PROSITE" id="PS51457">
    <property type="entry name" value="BEN"/>
    <property type="match status" value="1"/>
</dbReference>
<comment type="caution">
    <text evidence="3">The sequence shown here is derived from an EMBL/GenBank/DDBJ whole genome shotgun (WGS) entry which is preliminary data.</text>
</comment>
<feature type="compositionally biased region" description="Polar residues" evidence="1">
    <location>
        <begin position="10"/>
        <end position="24"/>
    </location>
</feature>
<dbReference type="Gene3D" id="1.10.10.2590">
    <property type="entry name" value="BEN domain"/>
    <property type="match status" value="1"/>
</dbReference>
<reference evidence="3" key="2">
    <citation type="journal article" date="2023" name="BMC Genomics">
        <title>Pest status, molecular evolution, and epigenetic factors derived from the genome assembly of Frankliniella fusca, a thysanopteran phytovirus vector.</title>
        <authorList>
            <person name="Catto M.A."/>
            <person name="Labadie P.E."/>
            <person name="Jacobson A.L."/>
            <person name="Kennedy G.G."/>
            <person name="Srinivasan R."/>
            <person name="Hunt B.G."/>
        </authorList>
    </citation>
    <scope>NUCLEOTIDE SEQUENCE</scope>
    <source>
        <strain evidence="3">PL_HMW_Pooled</strain>
    </source>
</reference>
<dbReference type="InterPro" id="IPR018379">
    <property type="entry name" value="BEN_domain"/>
</dbReference>
<gene>
    <name evidence="3" type="ORF">KUF71_009218</name>
</gene>
<evidence type="ECO:0000313" key="3">
    <source>
        <dbReference type="EMBL" id="KAK3919932.1"/>
    </source>
</evidence>
<feature type="compositionally biased region" description="Basic residues" evidence="1">
    <location>
        <begin position="199"/>
        <end position="216"/>
    </location>
</feature>
<evidence type="ECO:0000313" key="4">
    <source>
        <dbReference type="Proteomes" id="UP001219518"/>
    </source>
</evidence>
<feature type="domain" description="BEN" evidence="2">
    <location>
        <begin position="242"/>
        <end position="351"/>
    </location>
</feature>
<evidence type="ECO:0000256" key="1">
    <source>
        <dbReference type="SAM" id="MobiDB-lite"/>
    </source>
</evidence>
<sequence length="351" mass="38907">MHASIRVVNGSDQSNVSGTSTDCSSVDAKPKVNTANLSKDLNALQNLNADGSSPSGESDSQEKTPVVKPSGEQVELIDENACDLRPSSSSRDLSKTSPSRSRSRSSSRTSRSSSTTSSSSSSSSSSGCSTSSSSSSDVRSKSKKRKSKKRKKSKKSKKSKSKKSKREKSRTKKFESDDSEGEKERGKAEDTNSDSDHHISKKKKKKHKRSKPRKVTRNLEIYLGKMYNHSETSDNVVKVHGDYDVYIPKKQFESITKEAKSLPLLIRDLVRAVFTKEALKGSTAQGYPNRIIGRKKLRQKDVLPRLDPDGREAILLVAKDIQESKKSWRPRKDMERMSQAFTQAVKRLGEC</sequence>
<feature type="compositionally biased region" description="Basic residues" evidence="1">
    <location>
        <begin position="141"/>
        <end position="171"/>
    </location>
</feature>
<feature type="region of interest" description="Disordered" evidence="1">
    <location>
        <begin position="1"/>
        <end position="216"/>
    </location>
</feature>
<dbReference type="AlphaFoldDB" id="A0AAE1HES0"/>
<keyword evidence="4" id="KW-1185">Reference proteome</keyword>